<dbReference type="Proteomes" id="UP000092544">
    <property type="component" value="Unassembled WGS sequence"/>
</dbReference>
<dbReference type="AlphaFoldDB" id="A0A1A8TH13"/>
<dbReference type="GO" id="GO:0005829">
    <property type="term" value="C:cytosol"/>
    <property type="evidence" value="ECO:0007669"/>
    <property type="project" value="TreeGrafter"/>
</dbReference>
<dbReference type="STRING" id="1792290.MSP8886_02555"/>
<evidence type="ECO:0000313" key="2">
    <source>
        <dbReference type="EMBL" id="SBS32802.1"/>
    </source>
</evidence>
<dbReference type="GO" id="GO:0006935">
    <property type="term" value="P:chemotaxis"/>
    <property type="evidence" value="ECO:0007669"/>
    <property type="project" value="InterPro"/>
</dbReference>
<dbReference type="FunFam" id="2.40.50.180:FF:000001">
    <property type="entry name" value="Chemotaxis protein CheW"/>
    <property type="match status" value="1"/>
</dbReference>
<evidence type="ECO:0000259" key="1">
    <source>
        <dbReference type="PROSITE" id="PS50851"/>
    </source>
</evidence>
<proteinExistence type="predicted"/>
<accession>A0A1A8TH13</accession>
<gene>
    <name evidence="2" type="primary">cheW_2</name>
    <name evidence="2" type="ORF">MSP8886_02555</name>
</gene>
<organism evidence="2 3">
    <name type="scientific">Marinomonas spartinae</name>
    <dbReference type="NCBI Taxonomy" id="1792290"/>
    <lineage>
        <taxon>Bacteria</taxon>
        <taxon>Pseudomonadati</taxon>
        <taxon>Pseudomonadota</taxon>
        <taxon>Gammaproteobacteria</taxon>
        <taxon>Oceanospirillales</taxon>
        <taxon>Oceanospirillaceae</taxon>
        <taxon>Marinomonas</taxon>
    </lineage>
</organism>
<evidence type="ECO:0000313" key="3">
    <source>
        <dbReference type="Proteomes" id="UP000092544"/>
    </source>
</evidence>
<dbReference type="RefSeq" id="WP_067016962.1">
    <property type="nucleotide sequence ID" value="NZ_FLOB01000005.1"/>
</dbReference>
<dbReference type="CDD" id="cd00732">
    <property type="entry name" value="CheW"/>
    <property type="match status" value="1"/>
</dbReference>
<dbReference type="GO" id="GO:0007165">
    <property type="term" value="P:signal transduction"/>
    <property type="evidence" value="ECO:0007669"/>
    <property type="project" value="InterPro"/>
</dbReference>
<keyword evidence="3" id="KW-1185">Reference proteome</keyword>
<feature type="domain" description="CheW-like" evidence="1">
    <location>
        <begin position="18"/>
        <end position="158"/>
    </location>
</feature>
<dbReference type="InterPro" id="IPR002545">
    <property type="entry name" value="CheW-lke_dom"/>
</dbReference>
<dbReference type="OrthoDB" id="9790406at2"/>
<dbReference type="PANTHER" id="PTHR22617">
    <property type="entry name" value="CHEMOTAXIS SENSOR HISTIDINE KINASE-RELATED"/>
    <property type="match status" value="1"/>
</dbReference>
<reference evidence="2 3" key="1">
    <citation type="submission" date="2016-06" db="EMBL/GenBank/DDBJ databases">
        <authorList>
            <person name="Kjaerup R.B."/>
            <person name="Dalgaard T.S."/>
            <person name="Juul-Madsen H.R."/>
        </authorList>
    </citation>
    <scope>NUCLEOTIDE SEQUENCE [LARGE SCALE GENOMIC DNA]</scope>
    <source>
        <strain evidence="2 3">CECT 8886</strain>
    </source>
</reference>
<dbReference type="Pfam" id="PF01584">
    <property type="entry name" value="CheW"/>
    <property type="match status" value="1"/>
</dbReference>
<dbReference type="Gene3D" id="2.40.50.180">
    <property type="entry name" value="CheA-289, Domain 4"/>
    <property type="match status" value="1"/>
</dbReference>
<dbReference type="InterPro" id="IPR039315">
    <property type="entry name" value="CheW"/>
</dbReference>
<dbReference type="Gene3D" id="2.30.30.40">
    <property type="entry name" value="SH3 Domains"/>
    <property type="match status" value="1"/>
</dbReference>
<dbReference type="InterPro" id="IPR036061">
    <property type="entry name" value="CheW-like_dom_sf"/>
</dbReference>
<dbReference type="EMBL" id="FLOB01000005">
    <property type="protein sequence ID" value="SBS32802.1"/>
    <property type="molecule type" value="Genomic_DNA"/>
</dbReference>
<name>A0A1A8TH13_9GAMM</name>
<dbReference type="PROSITE" id="PS50851">
    <property type="entry name" value="CHEW"/>
    <property type="match status" value="1"/>
</dbReference>
<protein>
    <submittedName>
        <fullName evidence="2">Chemotaxis protein CheW</fullName>
    </submittedName>
</protein>
<dbReference type="SUPFAM" id="SSF50341">
    <property type="entry name" value="CheW-like"/>
    <property type="match status" value="1"/>
</dbReference>
<dbReference type="PANTHER" id="PTHR22617:SF23">
    <property type="entry name" value="CHEMOTAXIS PROTEIN CHEW"/>
    <property type="match status" value="1"/>
</dbReference>
<dbReference type="SMART" id="SM00260">
    <property type="entry name" value="CheW"/>
    <property type="match status" value="1"/>
</dbReference>
<sequence length="164" mass="18259">MTTKSVALNESKQSEDPILQWVTFRLENEIYGVNVMQVKEVLRYTEIAPVPGAPSFVLGIIHLRGTVVTVIDTRQRFDLPSGDITDSSRIMIMEVEGHVIGILVDAVSEVVYLRQSEIEVSPSVGNDESSKFIQGVCHKNDILLILVDLDKLLSEDEWSDIGSM</sequence>